<feature type="transmembrane region" description="Helical" evidence="8">
    <location>
        <begin position="36"/>
        <end position="55"/>
    </location>
</feature>
<evidence type="ECO:0000313" key="10">
    <source>
        <dbReference type="Proteomes" id="UP001596505"/>
    </source>
</evidence>
<name>A0ABW2PXG5_9BACL</name>
<feature type="transmembrane region" description="Helical" evidence="8">
    <location>
        <begin position="143"/>
        <end position="165"/>
    </location>
</feature>
<gene>
    <name evidence="9" type="ORF">ACFQRG_03635</name>
</gene>
<keyword evidence="5 8" id="KW-0812">Transmembrane</keyword>
<evidence type="ECO:0000313" key="9">
    <source>
        <dbReference type="EMBL" id="MFC7392063.1"/>
    </source>
</evidence>
<evidence type="ECO:0000256" key="4">
    <source>
        <dbReference type="ARBA" id="ARBA00022544"/>
    </source>
</evidence>
<dbReference type="PANTHER" id="PTHR34975">
    <property type="entry name" value="SPORE GERMINATION PROTEIN A2"/>
    <property type="match status" value="1"/>
</dbReference>
<accession>A0ABW2PXG5</accession>
<evidence type="ECO:0000256" key="1">
    <source>
        <dbReference type="ARBA" id="ARBA00004141"/>
    </source>
</evidence>
<dbReference type="Proteomes" id="UP001596505">
    <property type="component" value="Unassembled WGS sequence"/>
</dbReference>
<evidence type="ECO:0000256" key="6">
    <source>
        <dbReference type="ARBA" id="ARBA00022989"/>
    </source>
</evidence>
<dbReference type="PANTHER" id="PTHR34975:SF2">
    <property type="entry name" value="SPORE GERMINATION PROTEIN A2"/>
    <property type="match status" value="1"/>
</dbReference>
<comment type="caution">
    <text evidence="9">The sequence shown here is derived from an EMBL/GenBank/DDBJ whole genome shotgun (WGS) entry which is preliminary data.</text>
</comment>
<keyword evidence="4" id="KW-0309">Germination</keyword>
<feature type="transmembrane region" description="Helical" evidence="8">
    <location>
        <begin position="76"/>
        <end position="95"/>
    </location>
</feature>
<protein>
    <submittedName>
        <fullName evidence="9">Endospore germination permease</fullName>
    </submittedName>
</protein>
<feature type="transmembrane region" description="Helical" evidence="8">
    <location>
        <begin position="263"/>
        <end position="285"/>
    </location>
</feature>
<feature type="transmembrane region" description="Helical" evidence="8">
    <location>
        <begin position="115"/>
        <end position="131"/>
    </location>
</feature>
<feature type="transmembrane region" description="Helical" evidence="8">
    <location>
        <begin position="12"/>
        <end position="30"/>
    </location>
</feature>
<dbReference type="Gene3D" id="1.20.1740.10">
    <property type="entry name" value="Amino acid/polyamine transporter I"/>
    <property type="match status" value="1"/>
</dbReference>
<keyword evidence="7 8" id="KW-0472">Membrane</keyword>
<dbReference type="EMBL" id="JBHTCO010000004">
    <property type="protein sequence ID" value="MFC7392063.1"/>
    <property type="molecule type" value="Genomic_DNA"/>
</dbReference>
<comment type="subcellular location">
    <subcellularLocation>
        <location evidence="1">Membrane</location>
        <topology evidence="1">Multi-pass membrane protein</topology>
    </subcellularLocation>
</comment>
<sequence length="371" mass="41009">MEKEKISAFQLFCIMMCFEVGTTVLFGLGADAKQDGWLSILLSMLSGLILMWVYIKLSNLYPYDTLTQMIPKIVGKIIGIPLVVIYISYFIYSAARACRDFSNLIKGTILTETPVIIIIGSFLILLIYCLRGGIEVFGRMGELIFPIYMLALILTWILMFGSQLIHLKQLTPVLAGGIRPVLNSAFPLIVTFPFGEQILIMMLLPALNNKKKIKKVGMLVILIGGILLTLNTIINLSILGPNLFGDVNYPLFTAARMVSIADFIQNIDAVIILMMIAGVFFKMGVWMYAAAAGTSQLFGLTNHHSILIPLGTLITSLSIVIASNAPEHLEIGFKYFAPYFLIPLEIVIPILLLVIACIRKKLSSRTHQVTG</sequence>
<evidence type="ECO:0000256" key="5">
    <source>
        <dbReference type="ARBA" id="ARBA00022692"/>
    </source>
</evidence>
<dbReference type="RefSeq" id="WP_380963702.1">
    <property type="nucleotide sequence ID" value="NZ_JBHTCO010000004.1"/>
</dbReference>
<reference evidence="10" key="1">
    <citation type="journal article" date="2019" name="Int. J. Syst. Evol. Microbiol.">
        <title>The Global Catalogue of Microorganisms (GCM) 10K type strain sequencing project: providing services to taxonomists for standard genome sequencing and annotation.</title>
        <authorList>
            <consortium name="The Broad Institute Genomics Platform"/>
            <consortium name="The Broad Institute Genome Sequencing Center for Infectious Disease"/>
            <person name="Wu L."/>
            <person name="Ma J."/>
        </authorList>
    </citation>
    <scope>NUCLEOTIDE SEQUENCE [LARGE SCALE GENOMIC DNA]</scope>
    <source>
        <strain evidence="10">CGMCC 1.16305</strain>
    </source>
</reference>
<dbReference type="Pfam" id="PF03845">
    <property type="entry name" value="Spore_permease"/>
    <property type="match status" value="1"/>
</dbReference>
<dbReference type="NCBIfam" id="TIGR00912">
    <property type="entry name" value="2A0309"/>
    <property type="match status" value="1"/>
</dbReference>
<proteinExistence type="inferred from homology"/>
<feature type="transmembrane region" description="Helical" evidence="8">
    <location>
        <begin position="219"/>
        <end position="243"/>
    </location>
</feature>
<keyword evidence="10" id="KW-1185">Reference proteome</keyword>
<evidence type="ECO:0000256" key="8">
    <source>
        <dbReference type="SAM" id="Phobius"/>
    </source>
</evidence>
<feature type="transmembrane region" description="Helical" evidence="8">
    <location>
        <begin position="337"/>
        <end position="358"/>
    </location>
</feature>
<evidence type="ECO:0000256" key="2">
    <source>
        <dbReference type="ARBA" id="ARBA00007998"/>
    </source>
</evidence>
<dbReference type="InterPro" id="IPR004761">
    <property type="entry name" value="Spore_GerAB"/>
</dbReference>
<evidence type="ECO:0000256" key="3">
    <source>
        <dbReference type="ARBA" id="ARBA00022448"/>
    </source>
</evidence>
<organism evidence="9 10">
    <name type="scientific">Scopulibacillus cellulosilyticus</name>
    <dbReference type="NCBI Taxonomy" id="2665665"/>
    <lineage>
        <taxon>Bacteria</taxon>
        <taxon>Bacillati</taxon>
        <taxon>Bacillota</taxon>
        <taxon>Bacilli</taxon>
        <taxon>Bacillales</taxon>
        <taxon>Sporolactobacillaceae</taxon>
        <taxon>Scopulibacillus</taxon>
    </lineage>
</organism>
<evidence type="ECO:0000256" key="7">
    <source>
        <dbReference type="ARBA" id="ARBA00023136"/>
    </source>
</evidence>
<feature type="transmembrane region" description="Helical" evidence="8">
    <location>
        <begin position="185"/>
        <end position="207"/>
    </location>
</feature>
<comment type="similarity">
    <text evidence="2">Belongs to the amino acid-polyamine-organocation (APC) superfamily. Spore germination protein (SGP) (TC 2.A.3.9) family.</text>
</comment>
<keyword evidence="3" id="KW-0813">Transport</keyword>
<feature type="transmembrane region" description="Helical" evidence="8">
    <location>
        <begin position="306"/>
        <end position="325"/>
    </location>
</feature>
<keyword evidence="6 8" id="KW-1133">Transmembrane helix</keyword>